<dbReference type="InterPro" id="IPR012910">
    <property type="entry name" value="Plug_dom"/>
</dbReference>
<name>A0A0F4PVT2_9GAMM</name>
<evidence type="ECO:0000313" key="18">
    <source>
        <dbReference type="Proteomes" id="UP000033664"/>
    </source>
</evidence>
<organism evidence="17 18">
    <name type="scientific">Pseudoalteromonas ruthenica</name>
    <dbReference type="NCBI Taxonomy" id="151081"/>
    <lineage>
        <taxon>Bacteria</taxon>
        <taxon>Pseudomonadati</taxon>
        <taxon>Pseudomonadota</taxon>
        <taxon>Gammaproteobacteria</taxon>
        <taxon>Alteromonadales</taxon>
        <taxon>Pseudoalteromonadaceae</taxon>
        <taxon>Pseudoalteromonas</taxon>
    </lineage>
</organism>
<dbReference type="Pfam" id="PF00593">
    <property type="entry name" value="TonB_dep_Rec_b-barrel"/>
    <property type="match status" value="1"/>
</dbReference>
<dbReference type="InterPro" id="IPR039426">
    <property type="entry name" value="TonB-dep_rcpt-like"/>
</dbReference>
<dbReference type="GO" id="GO:0006826">
    <property type="term" value="P:iron ion transport"/>
    <property type="evidence" value="ECO:0007669"/>
    <property type="project" value="UniProtKB-KW"/>
</dbReference>
<evidence type="ECO:0000259" key="15">
    <source>
        <dbReference type="Pfam" id="PF00593"/>
    </source>
</evidence>
<feature type="signal peptide" evidence="14">
    <location>
        <begin position="1"/>
        <end position="27"/>
    </location>
</feature>
<dbReference type="eggNOG" id="COG4771">
    <property type="taxonomic scope" value="Bacteria"/>
</dbReference>
<evidence type="ECO:0000256" key="6">
    <source>
        <dbReference type="ARBA" id="ARBA00023004"/>
    </source>
</evidence>
<evidence type="ECO:0000256" key="10">
    <source>
        <dbReference type="ARBA" id="ARBA00023237"/>
    </source>
</evidence>
<feature type="domain" description="TonB-dependent receptor plug" evidence="16">
    <location>
        <begin position="51"/>
        <end position="163"/>
    </location>
</feature>
<evidence type="ECO:0000256" key="8">
    <source>
        <dbReference type="ARBA" id="ARBA00023077"/>
    </source>
</evidence>
<evidence type="ECO:0000256" key="3">
    <source>
        <dbReference type="ARBA" id="ARBA00022452"/>
    </source>
</evidence>
<evidence type="ECO:0000256" key="12">
    <source>
        <dbReference type="PROSITE-ProRule" id="PRU10143"/>
    </source>
</evidence>
<dbReference type="PANTHER" id="PTHR32552">
    <property type="entry name" value="FERRICHROME IRON RECEPTOR-RELATED"/>
    <property type="match status" value="1"/>
</dbReference>
<evidence type="ECO:0000256" key="5">
    <source>
        <dbReference type="ARBA" id="ARBA00022692"/>
    </source>
</evidence>
<dbReference type="OrthoDB" id="127311at2"/>
<feature type="domain" description="TonB-dependent receptor-like beta-barrel" evidence="15">
    <location>
        <begin position="256"/>
        <end position="646"/>
    </location>
</feature>
<feature type="chain" id="PRO_5002474844" evidence="14">
    <location>
        <begin position="28"/>
        <end position="684"/>
    </location>
</feature>
<keyword evidence="14" id="KW-0732">Signal</keyword>
<dbReference type="EMBL" id="JXXZ01000007">
    <property type="protein sequence ID" value="KJY99809.1"/>
    <property type="molecule type" value="Genomic_DNA"/>
</dbReference>
<evidence type="ECO:0000256" key="9">
    <source>
        <dbReference type="ARBA" id="ARBA00023136"/>
    </source>
</evidence>
<keyword evidence="17" id="KW-0675">Receptor</keyword>
<dbReference type="SUPFAM" id="SSF56935">
    <property type="entry name" value="Porins"/>
    <property type="match status" value="1"/>
</dbReference>
<dbReference type="Gene3D" id="2.40.170.20">
    <property type="entry name" value="TonB-dependent receptor, beta-barrel domain"/>
    <property type="match status" value="1"/>
</dbReference>
<dbReference type="GO" id="GO:0009279">
    <property type="term" value="C:cell outer membrane"/>
    <property type="evidence" value="ECO:0007669"/>
    <property type="project" value="UniProtKB-SubCell"/>
</dbReference>
<evidence type="ECO:0000256" key="11">
    <source>
        <dbReference type="PROSITE-ProRule" id="PRU01360"/>
    </source>
</evidence>
<evidence type="ECO:0000256" key="4">
    <source>
        <dbReference type="ARBA" id="ARBA00022496"/>
    </source>
</evidence>
<comment type="similarity">
    <text evidence="11 13">Belongs to the TonB-dependent receptor family.</text>
</comment>
<dbReference type="InterPro" id="IPR000531">
    <property type="entry name" value="Beta-barrel_TonB"/>
</dbReference>
<keyword evidence="4" id="KW-0410">Iron transport</keyword>
<evidence type="ECO:0000256" key="14">
    <source>
        <dbReference type="SAM" id="SignalP"/>
    </source>
</evidence>
<reference evidence="17 18" key="1">
    <citation type="journal article" date="2015" name="BMC Genomics">
        <title>Genome mining reveals unlocked bioactive potential of marine Gram-negative bacteria.</title>
        <authorList>
            <person name="Machado H."/>
            <person name="Sonnenschein E.C."/>
            <person name="Melchiorsen J."/>
            <person name="Gram L."/>
        </authorList>
    </citation>
    <scope>NUCLEOTIDE SEQUENCE [LARGE SCALE GENOMIC DNA]</scope>
    <source>
        <strain evidence="17 18">S3137</strain>
    </source>
</reference>
<comment type="caution">
    <text evidence="17">The sequence shown here is derived from an EMBL/GenBank/DDBJ whole genome shotgun (WGS) entry which is preliminary data.</text>
</comment>
<evidence type="ECO:0000313" key="17">
    <source>
        <dbReference type="EMBL" id="KJY99809.1"/>
    </source>
</evidence>
<keyword evidence="5 11" id="KW-0812">Transmembrane</keyword>
<keyword evidence="10 11" id="KW-0998">Cell outer membrane</keyword>
<feature type="short sequence motif" description="TonB box" evidence="12">
    <location>
        <begin position="39"/>
        <end position="45"/>
    </location>
</feature>
<dbReference type="RefSeq" id="WP_045978824.1">
    <property type="nucleotide sequence ID" value="NZ_JXXY01000004.1"/>
</dbReference>
<keyword evidence="8 12" id="KW-0798">TonB box</keyword>
<dbReference type="AlphaFoldDB" id="A0A0F4PVT2"/>
<gene>
    <name evidence="17" type="ORF">TW72_09265</name>
</gene>
<dbReference type="PROSITE" id="PS00430">
    <property type="entry name" value="TONB_DEPENDENT_REC_1"/>
    <property type="match status" value="1"/>
</dbReference>
<evidence type="ECO:0000256" key="13">
    <source>
        <dbReference type="RuleBase" id="RU003357"/>
    </source>
</evidence>
<evidence type="ECO:0000256" key="7">
    <source>
        <dbReference type="ARBA" id="ARBA00023065"/>
    </source>
</evidence>
<dbReference type="PROSITE" id="PS52016">
    <property type="entry name" value="TONB_DEPENDENT_REC_3"/>
    <property type="match status" value="1"/>
</dbReference>
<dbReference type="Proteomes" id="UP000033664">
    <property type="component" value="Unassembled WGS sequence"/>
</dbReference>
<evidence type="ECO:0000259" key="16">
    <source>
        <dbReference type="Pfam" id="PF07715"/>
    </source>
</evidence>
<keyword evidence="6" id="KW-0408">Iron</keyword>
<keyword evidence="2 11" id="KW-0813">Transport</keyword>
<dbReference type="PATRIC" id="fig|151081.8.peg.1144"/>
<dbReference type="InterPro" id="IPR010916">
    <property type="entry name" value="TonB_box_CS"/>
</dbReference>
<evidence type="ECO:0000256" key="2">
    <source>
        <dbReference type="ARBA" id="ARBA00022448"/>
    </source>
</evidence>
<keyword evidence="7" id="KW-0406">Ion transport</keyword>
<keyword evidence="18" id="KW-1185">Reference proteome</keyword>
<proteinExistence type="inferred from homology"/>
<accession>A0A0F4PVT2</accession>
<comment type="subcellular location">
    <subcellularLocation>
        <location evidence="1 11">Cell outer membrane</location>
        <topology evidence="1 11">Multi-pass membrane protein</topology>
    </subcellularLocation>
</comment>
<dbReference type="InterPro" id="IPR036942">
    <property type="entry name" value="Beta-barrel_TonB_sf"/>
</dbReference>
<dbReference type="GeneID" id="58228678"/>
<dbReference type="PANTHER" id="PTHR32552:SF81">
    <property type="entry name" value="TONB-DEPENDENT OUTER MEMBRANE RECEPTOR"/>
    <property type="match status" value="1"/>
</dbReference>
<dbReference type="Pfam" id="PF07715">
    <property type="entry name" value="Plug"/>
    <property type="match status" value="1"/>
</dbReference>
<sequence length="684" mass="75185">MATALKLNTITKVIFTSLLVAQGSAWADDEQSSRESMDTIVVTGEKTEKSLKETMSSVAVVDKALLENGQLASISEALSEMANVVVLTGSVPDMRGVSGNGGATGFNSFSGGSKARVSTLIDGVSQPFVADLTGDTGLWDVEQIEVYRGPQSTSNGRNSIAGAVYMTTKAPTQDFEGAVRVGYRNQDSYLDTAAVVSGALVEDVLAFRLSTQYVDGETFSNPSVYETNPTDRELNKLNTSSTRAKLLYTPSKDLAVQLTYSTYSEEGNSGRKYFVADEPFDYKPLYQRIVDTDSDTTQVNVDYSINDDFSLDVLVAYMDYQWSFDAYEPVESAESDVSMDESNITVDTKLNFGLNNHFYSGFIGLAYFDRDQEFESVGATNYYGDDSSKSTAVYGETSFNLSQELTLTAGLRIEREEQLRNFNMAFRGDQLVEQLDNSHTVRLPKLAIQYDVSDETTLFASARRGYNAGGGALDFTAEDYYYYDEETVNTYEIGSRSVIDNGDINISANVFYNNFNGYQALSSARRITNVEDAHSYGLEVDAYSMLAEQWQLHGGFGLLKTNIDESSAFPDAVGSDLNSAPELTASLGLSHWFTDSLKVNLSANYVGEYYGDLTNTEKRIAGDYTITRLSMTYDTEQWLISAFINNALDEEAYTSQEPASGRYPQGYAAVVNPQTVGASVTYRF</sequence>
<protein>
    <submittedName>
        <fullName evidence="17">TonB-dependent receptor</fullName>
    </submittedName>
</protein>
<evidence type="ECO:0000256" key="1">
    <source>
        <dbReference type="ARBA" id="ARBA00004571"/>
    </source>
</evidence>
<keyword evidence="3 11" id="KW-1134">Transmembrane beta strand</keyword>
<keyword evidence="9 11" id="KW-0472">Membrane</keyword>